<gene>
    <name evidence="1" type="ORF">SAMN05444390_1011421</name>
</gene>
<accession>A0A1H5XKS0</accession>
<sequence length="211" mass="23867">MARYQSSGAHLFDSAAFEQIKSKLKKREDEIEAALADAVNFAAEDTVTLTAEEWNAYFRIKSDYIGNKVRVMRRASPGRLEAVVGARSRATRADNFDYKVMPGRKGVRLRVRRGRSGGVLRNAFVIPRAKSNGKPLIIERLVKYKKGEARNFKHGGKERAEQFGRVRTAEQLRFKALYGPSVNQHFYDSRARVAPRAMSEAKQRFMKAIGA</sequence>
<proteinExistence type="predicted"/>
<dbReference type="OrthoDB" id="6089347at2"/>
<name>A0A1H5XKS0_9GAMM</name>
<protein>
    <submittedName>
        <fullName evidence="1">Uncharacterized protein</fullName>
    </submittedName>
</protein>
<evidence type="ECO:0000313" key="1">
    <source>
        <dbReference type="EMBL" id="SEG12341.1"/>
    </source>
</evidence>
<organism evidence="1 2">
    <name type="scientific">Marinobacterium lutimaris</name>
    <dbReference type="NCBI Taxonomy" id="568106"/>
    <lineage>
        <taxon>Bacteria</taxon>
        <taxon>Pseudomonadati</taxon>
        <taxon>Pseudomonadota</taxon>
        <taxon>Gammaproteobacteria</taxon>
        <taxon>Oceanospirillales</taxon>
        <taxon>Oceanospirillaceae</taxon>
        <taxon>Marinobacterium</taxon>
    </lineage>
</organism>
<dbReference type="EMBL" id="FNVQ01000001">
    <property type="protein sequence ID" value="SEG12341.1"/>
    <property type="molecule type" value="Genomic_DNA"/>
</dbReference>
<evidence type="ECO:0000313" key="2">
    <source>
        <dbReference type="Proteomes" id="UP000236745"/>
    </source>
</evidence>
<dbReference type="Proteomes" id="UP000236745">
    <property type="component" value="Unassembled WGS sequence"/>
</dbReference>
<dbReference type="AlphaFoldDB" id="A0A1H5XKS0"/>
<dbReference type="RefSeq" id="WP_104002328.1">
    <property type="nucleotide sequence ID" value="NZ_FNVQ01000001.1"/>
</dbReference>
<reference evidence="1 2" key="1">
    <citation type="submission" date="2016-10" db="EMBL/GenBank/DDBJ databases">
        <authorList>
            <person name="de Groot N.N."/>
        </authorList>
    </citation>
    <scope>NUCLEOTIDE SEQUENCE [LARGE SCALE GENOMIC DNA]</scope>
    <source>
        <strain evidence="1 2">DSM 22012</strain>
    </source>
</reference>
<keyword evidence="2" id="KW-1185">Reference proteome</keyword>